<dbReference type="GO" id="GO:0051536">
    <property type="term" value="F:iron-sulfur cluster binding"/>
    <property type="evidence" value="ECO:0007669"/>
    <property type="project" value="UniProtKB-KW"/>
</dbReference>
<dbReference type="PANTHER" id="PTHR21180:SF9">
    <property type="entry name" value="TYPE II SECRETION SYSTEM PROTEIN K"/>
    <property type="match status" value="1"/>
</dbReference>
<reference evidence="5 6" key="1">
    <citation type="submission" date="2018-11" db="EMBL/GenBank/DDBJ databases">
        <title>Genomic Encyclopedia of Type Strains, Phase IV (KMG-IV): sequencing the most valuable type-strain genomes for metagenomic binning, comparative biology and taxonomic classification.</title>
        <authorList>
            <person name="Goeker M."/>
        </authorList>
    </citation>
    <scope>NUCLEOTIDE SEQUENCE [LARGE SCALE GENOMIC DNA]</scope>
    <source>
        <strain evidence="5 6">DSM 26537</strain>
    </source>
</reference>
<name>A0A3N1XI60_9FIRM</name>
<dbReference type="EMBL" id="RJVG01000008">
    <property type="protein sequence ID" value="ROR26365.1"/>
    <property type="molecule type" value="Genomic_DNA"/>
</dbReference>
<dbReference type="InterPro" id="IPR010994">
    <property type="entry name" value="RuvA_2-like"/>
</dbReference>
<dbReference type="SFLD" id="SFLDS00029">
    <property type="entry name" value="Radical_SAM"/>
    <property type="match status" value="1"/>
</dbReference>
<dbReference type="InterPro" id="IPR051675">
    <property type="entry name" value="Endo/Exo/Phosphatase_dom_1"/>
</dbReference>
<dbReference type="OrthoDB" id="9801154at2"/>
<gene>
    <name evidence="5" type="ORF">EDD66_10887</name>
</gene>
<accession>A0A3N1XI60</accession>
<keyword evidence="4" id="KW-0411">Iron-sulfur</keyword>
<evidence type="ECO:0000256" key="4">
    <source>
        <dbReference type="ARBA" id="ARBA00023014"/>
    </source>
</evidence>
<evidence type="ECO:0000256" key="1">
    <source>
        <dbReference type="ARBA" id="ARBA00022691"/>
    </source>
</evidence>
<evidence type="ECO:0000256" key="3">
    <source>
        <dbReference type="ARBA" id="ARBA00023004"/>
    </source>
</evidence>
<keyword evidence="3" id="KW-0408">Iron</keyword>
<dbReference type="Proteomes" id="UP000273083">
    <property type="component" value="Unassembled WGS sequence"/>
</dbReference>
<dbReference type="AlphaFoldDB" id="A0A3N1XI60"/>
<evidence type="ECO:0000256" key="2">
    <source>
        <dbReference type="ARBA" id="ARBA00022723"/>
    </source>
</evidence>
<dbReference type="NCBIfam" id="TIGR03916">
    <property type="entry name" value="rSAM_link_UDG"/>
    <property type="match status" value="1"/>
</dbReference>
<sequence>MNVIYDENMSLERKLEILSDAAKYDVACTSSGVDRKGTPGSMGNSIAAGICHSFSSDGRCISLLKILFTNECIFDCKYCLNRASNDIVRASFTPEEVCSLTMEFYRRNYIEGLFLSSGVLNSPNYTMELICQTLKMLREVYHFNGYIHCKAIPGADPTLVEMTGWYADRMSVNLELPTTEGLRTLAPHKTRKTILRPMKQIQLGRDEMAGKSAYQVTQEALSGSNFYGIKQNNNRNLPKNNSIHETKNNSLIQLPQKYSGGLQTQEESENINIIARNSSASFGLVKPPSVNRGFVPAGQSTQMIIGATPESDYEIISVAEALYQKFDLKRVFYSAYISLNQDSLLPALPDGPPLLREHRLYQADWLLRFYGFQASELLSKERPNFNVFLDPKCNWALGNLGQFPVEINKADYFTLLRVPGIGVKSAQRIVKARQLANLKFDDLKKIGVVLKRALYFITCNGKMLYPVKVEENYITNQLISLKEKLPLGIDGSNSYKQLSLFDDVKFSSMNGIMNVRSMSL</sequence>
<comment type="caution">
    <text evidence="5">The sequence shown here is derived from an EMBL/GenBank/DDBJ whole genome shotgun (WGS) entry which is preliminary data.</text>
</comment>
<dbReference type="InterPro" id="IPR058240">
    <property type="entry name" value="rSAM_sf"/>
</dbReference>
<dbReference type="PANTHER" id="PTHR21180">
    <property type="entry name" value="ENDONUCLEASE/EXONUCLEASE/PHOSPHATASE FAMILY DOMAIN-CONTAINING PROTEIN 1"/>
    <property type="match status" value="1"/>
</dbReference>
<dbReference type="RefSeq" id="WP_123610077.1">
    <property type="nucleotide sequence ID" value="NZ_RJVG01000008.1"/>
</dbReference>
<protein>
    <submittedName>
        <fullName evidence="5">Putative DNA modification/repair radical SAM protein</fullName>
    </submittedName>
</protein>
<dbReference type="InterPro" id="IPR023874">
    <property type="entry name" value="DNA_rSAM_put"/>
</dbReference>
<dbReference type="SUPFAM" id="SSF102114">
    <property type="entry name" value="Radical SAM enzymes"/>
    <property type="match status" value="1"/>
</dbReference>
<dbReference type="SUPFAM" id="SSF47781">
    <property type="entry name" value="RuvA domain 2-like"/>
    <property type="match status" value="1"/>
</dbReference>
<dbReference type="SFLD" id="SFLDG01102">
    <property type="entry name" value="Uncharacterised_Radical_SAM_Su"/>
    <property type="match status" value="1"/>
</dbReference>
<dbReference type="CDD" id="cd01335">
    <property type="entry name" value="Radical_SAM"/>
    <property type="match status" value="1"/>
</dbReference>
<dbReference type="InterPro" id="IPR013785">
    <property type="entry name" value="Aldolase_TIM"/>
</dbReference>
<dbReference type="GO" id="GO:0046872">
    <property type="term" value="F:metal ion binding"/>
    <property type="evidence" value="ECO:0007669"/>
    <property type="project" value="UniProtKB-KW"/>
</dbReference>
<proteinExistence type="predicted"/>
<evidence type="ECO:0000313" key="6">
    <source>
        <dbReference type="Proteomes" id="UP000273083"/>
    </source>
</evidence>
<dbReference type="GO" id="GO:0003824">
    <property type="term" value="F:catalytic activity"/>
    <property type="evidence" value="ECO:0007669"/>
    <property type="project" value="InterPro"/>
</dbReference>
<dbReference type="InterPro" id="IPR007197">
    <property type="entry name" value="rSAM"/>
</dbReference>
<keyword evidence="6" id="KW-1185">Reference proteome</keyword>
<keyword evidence="2" id="KW-0479">Metal-binding</keyword>
<dbReference type="Pfam" id="PF12836">
    <property type="entry name" value="HHH_3"/>
    <property type="match status" value="1"/>
</dbReference>
<dbReference type="Gene3D" id="1.10.150.320">
    <property type="entry name" value="Photosystem II 12 kDa extrinsic protein"/>
    <property type="match status" value="1"/>
</dbReference>
<keyword evidence="1" id="KW-0949">S-adenosyl-L-methionine</keyword>
<organism evidence="5 6">
    <name type="scientific">Mobilisporobacter senegalensis</name>
    <dbReference type="NCBI Taxonomy" id="1329262"/>
    <lineage>
        <taxon>Bacteria</taxon>
        <taxon>Bacillati</taxon>
        <taxon>Bacillota</taxon>
        <taxon>Clostridia</taxon>
        <taxon>Lachnospirales</taxon>
        <taxon>Lachnospiraceae</taxon>
        <taxon>Mobilisporobacter</taxon>
    </lineage>
</organism>
<dbReference type="Gene3D" id="3.20.20.70">
    <property type="entry name" value="Aldolase class I"/>
    <property type="match status" value="1"/>
</dbReference>
<evidence type="ECO:0000313" key="5">
    <source>
        <dbReference type="EMBL" id="ROR26365.1"/>
    </source>
</evidence>